<dbReference type="CDD" id="cd13850">
    <property type="entry name" value="CuRO_1_Abr2_like"/>
    <property type="match status" value="1"/>
</dbReference>
<evidence type="ECO:0000259" key="8">
    <source>
        <dbReference type="Pfam" id="PF00394"/>
    </source>
</evidence>
<evidence type="ECO:0000259" key="9">
    <source>
        <dbReference type="Pfam" id="PF07731"/>
    </source>
</evidence>
<evidence type="ECO:0000256" key="3">
    <source>
        <dbReference type="ARBA" id="ARBA00022729"/>
    </source>
</evidence>
<name>A0A318YL35_ASPNB</name>
<feature type="chain" id="PRO_5016420284" description="L-ascorbate oxidase" evidence="7">
    <location>
        <begin position="23"/>
        <end position="633"/>
    </location>
</feature>
<comment type="similarity">
    <text evidence="1">Belongs to the multicopper oxidase family.</text>
</comment>
<dbReference type="GO" id="GO:0052716">
    <property type="term" value="F:hydroquinone:oxygen oxidoreductase activity"/>
    <property type="evidence" value="ECO:0007669"/>
    <property type="project" value="UniProtKB-ARBA"/>
</dbReference>
<gene>
    <name evidence="11" type="ORF">BO87DRAFT_433815</name>
</gene>
<dbReference type="PANTHER" id="PTHR11709">
    <property type="entry name" value="MULTI-COPPER OXIDASE"/>
    <property type="match status" value="1"/>
</dbReference>
<feature type="domain" description="Plastocyanin-like" evidence="10">
    <location>
        <begin position="32"/>
        <end position="144"/>
    </location>
</feature>
<dbReference type="PROSITE" id="PS00079">
    <property type="entry name" value="MULTICOPPER_OXIDASE1"/>
    <property type="match status" value="2"/>
</dbReference>
<organism evidence="11 12">
    <name type="scientific">Aspergillus neoniger (strain CBS 115656)</name>
    <dbReference type="NCBI Taxonomy" id="1448310"/>
    <lineage>
        <taxon>Eukaryota</taxon>
        <taxon>Fungi</taxon>
        <taxon>Dikarya</taxon>
        <taxon>Ascomycota</taxon>
        <taxon>Pezizomycotina</taxon>
        <taxon>Eurotiomycetes</taxon>
        <taxon>Eurotiomycetidae</taxon>
        <taxon>Eurotiales</taxon>
        <taxon>Aspergillaceae</taxon>
        <taxon>Aspergillus</taxon>
        <taxon>Aspergillus subgen. Circumdati</taxon>
    </lineage>
</organism>
<evidence type="ECO:0000256" key="1">
    <source>
        <dbReference type="ARBA" id="ARBA00010609"/>
    </source>
</evidence>
<dbReference type="FunFam" id="2.60.40.420:FF:000036">
    <property type="entry name" value="L-ascorbate oxidase"/>
    <property type="match status" value="1"/>
</dbReference>
<dbReference type="InterPro" id="IPR001117">
    <property type="entry name" value="Cu-oxidase_2nd"/>
</dbReference>
<dbReference type="PROSITE" id="PS00080">
    <property type="entry name" value="MULTICOPPER_OXIDASE2"/>
    <property type="match status" value="1"/>
</dbReference>
<dbReference type="Pfam" id="PF07731">
    <property type="entry name" value="Cu-oxidase_2"/>
    <property type="match status" value="1"/>
</dbReference>
<dbReference type="GeneID" id="37130137"/>
<reference evidence="11" key="1">
    <citation type="submission" date="2016-12" db="EMBL/GenBank/DDBJ databases">
        <title>The genomes of Aspergillus section Nigri reveals drivers in fungal speciation.</title>
        <authorList>
            <consortium name="DOE Joint Genome Institute"/>
            <person name="Vesth T.C."/>
            <person name="Nybo J."/>
            <person name="Theobald S."/>
            <person name="Brandl J."/>
            <person name="Frisvad J.C."/>
            <person name="Nielsen K.F."/>
            <person name="Lyhne E.K."/>
            <person name="Kogle M.E."/>
            <person name="Kuo A."/>
            <person name="Riley R."/>
            <person name="Clum A."/>
            <person name="Nolan M."/>
            <person name="Lipzen A."/>
            <person name="Salamov A."/>
            <person name="Henrissat B."/>
            <person name="Wiebenga A."/>
            <person name="De Vries R.P."/>
            <person name="Grigoriev I.V."/>
            <person name="Mortensen U.H."/>
            <person name="Andersen M.R."/>
            <person name="Baker S.E."/>
        </authorList>
    </citation>
    <scope>NUCLEOTIDE SEQUENCE [LARGE SCALE GENOMIC DNA]</scope>
    <source>
        <strain evidence="11">CBS 115656</strain>
    </source>
</reference>
<dbReference type="Proteomes" id="UP000247647">
    <property type="component" value="Unassembled WGS sequence"/>
</dbReference>
<keyword evidence="4" id="KW-0560">Oxidoreductase</keyword>
<evidence type="ECO:0000259" key="10">
    <source>
        <dbReference type="Pfam" id="PF07732"/>
    </source>
</evidence>
<evidence type="ECO:0008006" key="13">
    <source>
        <dbReference type="Google" id="ProtNLM"/>
    </source>
</evidence>
<sequence length="633" mass="71046">MWIPHGKFGLASLFIFFQWASCRVVEYNLTLTWEELEVAGITRKAVLINGQFPGPPLRLKQGDNVEVMVTNNMPFSTTIHFHGIRQQGTPWSDGVPGLTQLPVGPGTQFLYAWKADDYGTYIYHSHEAARIDDGLYGAIYIEPADNIEKPFSLITTDEVELEFLREAEQNTQPVILSDWRRFTSDEIWYIEEQSGVESYCASSILVNGKGSTYCPPQEQINELTRPELKALLKGGNMSDMGCLPPIPSRLGFFPFNISNIPQGYYQGCTPAGGETQVFSIDPAWRYVSYDLINIAGSSSLVFSVDEHPLYIYAVDGRYVEPVLVHALTIHIGARYSVMAKLDQAAGNYTVRVANSYANQIINGTAVLSYQAAIEQNSISKPYITEIGTAVSRETSILDESNLVPFPPIPPASDVDRTYILNIHMYNASYRWVLGNDSYPLSLEHLSTPVLYNISSIPVQYTLPTYNDTWIDIIFNVTVDEPQHPLHKHSNKFFVIGEGTGPWTYSSVADAVQHIPEKFNFVKPQIRDTYPTPNSREGGSWLAIRYHVENPGPFLLHCHVLMHQAGGLDIALLDGIDVWPTVPEDNLLMRYLEACEFVNNGAYATATHGRAMDTEQHVEVWTHITRNSEDTYCH</sequence>
<evidence type="ECO:0000313" key="12">
    <source>
        <dbReference type="Proteomes" id="UP000247647"/>
    </source>
</evidence>
<evidence type="ECO:0000256" key="6">
    <source>
        <dbReference type="ARBA" id="ARBA00023180"/>
    </source>
</evidence>
<dbReference type="RefSeq" id="XP_025480753.1">
    <property type="nucleotide sequence ID" value="XM_025627681.1"/>
</dbReference>
<keyword evidence="3 7" id="KW-0732">Signal</keyword>
<evidence type="ECO:0000256" key="2">
    <source>
        <dbReference type="ARBA" id="ARBA00022723"/>
    </source>
</evidence>
<dbReference type="CDD" id="cd13898">
    <property type="entry name" value="CuRO_3_Abr2_like"/>
    <property type="match status" value="1"/>
</dbReference>
<feature type="signal peptide" evidence="7">
    <location>
        <begin position="1"/>
        <end position="22"/>
    </location>
</feature>
<dbReference type="FunFam" id="2.60.40.420:FF:000061">
    <property type="entry name" value="Laccase TilA"/>
    <property type="match status" value="1"/>
</dbReference>
<dbReference type="InterPro" id="IPR008972">
    <property type="entry name" value="Cupredoxin"/>
</dbReference>
<dbReference type="Pfam" id="PF07732">
    <property type="entry name" value="Cu-oxidase_3"/>
    <property type="match status" value="1"/>
</dbReference>
<evidence type="ECO:0000313" key="11">
    <source>
        <dbReference type="EMBL" id="PYH35275.1"/>
    </source>
</evidence>
<evidence type="ECO:0000256" key="4">
    <source>
        <dbReference type="ARBA" id="ARBA00023002"/>
    </source>
</evidence>
<keyword evidence="2" id="KW-0479">Metal-binding</keyword>
<evidence type="ECO:0000256" key="7">
    <source>
        <dbReference type="SAM" id="SignalP"/>
    </source>
</evidence>
<dbReference type="InterPro" id="IPR033138">
    <property type="entry name" value="Cu_oxidase_CS"/>
</dbReference>
<dbReference type="OrthoDB" id="2121828at2759"/>
<feature type="domain" description="Plastocyanin-like" evidence="8">
    <location>
        <begin position="173"/>
        <end position="371"/>
    </location>
</feature>
<keyword evidence="12" id="KW-1185">Reference proteome</keyword>
<dbReference type="EMBL" id="KZ821456">
    <property type="protein sequence ID" value="PYH35275.1"/>
    <property type="molecule type" value="Genomic_DNA"/>
</dbReference>
<dbReference type="SUPFAM" id="SSF49503">
    <property type="entry name" value="Cupredoxins"/>
    <property type="match status" value="3"/>
</dbReference>
<dbReference type="InterPro" id="IPR045087">
    <property type="entry name" value="Cu-oxidase_fam"/>
</dbReference>
<dbReference type="GO" id="GO:0042440">
    <property type="term" value="P:pigment metabolic process"/>
    <property type="evidence" value="ECO:0007669"/>
    <property type="project" value="UniProtKB-ARBA"/>
</dbReference>
<proteinExistence type="inferred from homology"/>
<evidence type="ECO:0000256" key="5">
    <source>
        <dbReference type="ARBA" id="ARBA00023008"/>
    </source>
</evidence>
<dbReference type="AlphaFoldDB" id="A0A318YL35"/>
<dbReference type="GO" id="GO:0005507">
    <property type="term" value="F:copper ion binding"/>
    <property type="evidence" value="ECO:0007669"/>
    <property type="project" value="InterPro"/>
</dbReference>
<protein>
    <recommendedName>
        <fullName evidence="13">L-ascorbate oxidase</fullName>
    </recommendedName>
</protein>
<dbReference type="PANTHER" id="PTHR11709:SF488">
    <property type="entry name" value="LACCASE-RELATED"/>
    <property type="match status" value="1"/>
</dbReference>
<keyword evidence="5" id="KW-0186">Copper</keyword>
<dbReference type="InterPro" id="IPR002355">
    <property type="entry name" value="Cu_oxidase_Cu_BS"/>
</dbReference>
<dbReference type="Pfam" id="PF00394">
    <property type="entry name" value="Cu-oxidase"/>
    <property type="match status" value="1"/>
</dbReference>
<accession>A0A318YL35</accession>
<dbReference type="InterPro" id="IPR011707">
    <property type="entry name" value="Cu-oxidase-like_N"/>
</dbReference>
<feature type="domain" description="Plastocyanin-like" evidence="9">
    <location>
        <begin position="464"/>
        <end position="570"/>
    </location>
</feature>
<dbReference type="Gene3D" id="2.60.40.420">
    <property type="entry name" value="Cupredoxins - blue copper proteins"/>
    <property type="match status" value="3"/>
</dbReference>
<dbReference type="CDD" id="cd13876">
    <property type="entry name" value="CuRO_2_Abr2_like"/>
    <property type="match status" value="1"/>
</dbReference>
<dbReference type="InterPro" id="IPR011706">
    <property type="entry name" value="Cu-oxidase_C"/>
</dbReference>
<keyword evidence="6" id="KW-0325">Glycoprotein</keyword>